<dbReference type="Proteomes" id="UP000663828">
    <property type="component" value="Unassembled WGS sequence"/>
</dbReference>
<keyword evidence="2" id="KW-0472">Membrane</keyword>
<proteinExistence type="predicted"/>
<evidence type="ECO:0000256" key="1">
    <source>
        <dbReference type="SAM" id="MobiDB-lite"/>
    </source>
</evidence>
<protein>
    <submittedName>
        <fullName evidence="4">Uncharacterized protein</fullName>
    </submittedName>
</protein>
<comment type="caution">
    <text evidence="4">The sequence shown here is derived from an EMBL/GenBank/DDBJ whole genome shotgun (WGS) entry which is preliminary data.</text>
</comment>
<evidence type="ECO:0000313" key="6">
    <source>
        <dbReference type="Proteomes" id="UP000663852"/>
    </source>
</evidence>
<feature type="region of interest" description="Disordered" evidence="1">
    <location>
        <begin position="199"/>
        <end position="233"/>
    </location>
</feature>
<keyword evidence="5" id="KW-1185">Reference proteome</keyword>
<name>A0A814PZG0_ADIRI</name>
<keyword evidence="2" id="KW-1133">Transmembrane helix</keyword>
<dbReference type="Proteomes" id="UP000663852">
    <property type="component" value="Unassembled WGS sequence"/>
</dbReference>
<accession>A0A814PZG0</accession>
<dbReference type="AlphaFoldDB" id="A0A814PZG0"/>
<feature type="transmembrane region" description="Helical" evidence="2">
    <location>
        <begin position="12"/>
        <end position="34"/>
    </location>
</feature>
<evidence type="ECO:0000313" key="5">
    <source>
        <dbReference type="Proteomes" id="UP000663828"/>
    </source>
</evidence>
<dbReference type="EMBL" id="CAJNOR010000189">
    <property type="protein sequence ID" value="CAF0833203.1"/>
    <property type="molecule type" value="Genomic_DNA"/>
</dbReference>
<keyword evidence="2" id="KW-0812">Transmembrane</keyword>
<feature type="transmembrane region" description="Helical" evidence="2">
    <location>
        <begin position="80"/>
        <end position="105"/>
    </location>
</feature>
<reference evidence="4" key="1">
    <citation type="submission" date="2021-02" db="EMBL/GenBank/DDBJ databases">
        <authorList>
            <person name="Nowell W R."/>
        </authorList>
    </citation>
    <scope>NUCLEOTIDE SEQUENCE</scope>
</reference>
<dbReference type="OrthoDB" id="10052267at2759"/>
<sequence>MPSPTDFGFRQVFPRWLPIVIGVIEVVCVAVMFITELGNVGSNFWVTNVFAGGWCGCVLIIHFLSLFIVGCCAPSPTIGLVVLIISVVALVACIALITFDAVFIALPSTCILTPSCSSYASSTSMFSYYFRNSFFSTFRQLSPFTNYTETQAKFLFQIVQLSVGALCGILCVVYIIVYIITRSKASRIAPASYQNNNYPAPQPNYAPRQSVYNGNQPKPTAPQAVRNPQGDTY</sequence>
<evidence type="ECO:0000313" key="4">
    <source>
        <dbReference type="EMBL" id="CAF1113173.1"/>
    </source>
</evidence>
<dbReference type="EMBL" id="CAJNOJ010000102">
    <property type="protein sequence ID" value="CAF1113173.1"/>
    <property type="molecule type" value="Genomic_DNA"/>
</dbReference>
<evidence type="ECO:0000256" key="2">
    <source>
        <dbReference type="SAM" id="Phobius"/>
    </source>
</evidence>
<organism evidence="4 6">
    <name type="scientific">Adineta ricciae</name>
    <name type="common">Rotifer</name>
    <dbReference type="NCBI Taxonomy" id="249248"/>
    <lineage>
        <taxon>Eukaryota</taxon>
        <taxon>Metazoa</taxon>
        <taxon>Spiralia</taxon>
        <taxon>Gnathifera</taxon>
        <taxon>Rotifera</taxon>
        <taxon>Eurotatoria</taxon>
        <taxon>Bdelloidea</taxon>
        <taxon>Adinetida</taxon>
        <taxon>Adinetidae</taxon>
        <taxon>Adineta</taxon>
    </lineage>
</organism>
<feature type="transmembrane region" description="Helical" evidence="2">
    <location>
        <begin position="49"/>
        <end position="73"/>
    </location>
</feature>
<gene>
    <name evidence="4" type="ORF">EDS130_LOCUS20636</name>
    <name evidence="3" type="ORF">XAT740_LOCUS4571</name>
</gene>
<evidence type="ECO:0000313" key="3">
    <source>
        <dbReference type="EMBL" id="CAF0833203.1"/>
    </source>
</evidence>
<feature type="transmembrane region" description="Helical" evidence="2">
    <location>
        <begin position="154"/>
        <end position="180"/>
    </location>
</feature>